<organism evidence="8 9">
    <name type="scientific">Plantactinospora sonchi</name>
    <dbReference type="NCBI Taxonomy" id="1544735"/>
    <lineage>
        <taxon>Bacteria</taxon>
        <taxon>Bacillati</taxon>
        <taxon>Actinomycetota</taxon>
        <taxon>Actinomycetes</taxon>
        <taxon>Micromonosporales</taxon>
        <taxon>Micromonosporaceae</taxon>
        <taxon>Plantactinospora</taxon>
    </lineage>
</organism>
<evidence type="ECO:0000256" key="5">
    <source>
        <dbReference type="ARBA" id="ARBA00023054"/>
    </source>
</evidence>
<dbReference type="EMBL" id="JAZGQK010000019">
    <property type="protein sequence ID" value="MEE6261179.1"/>
    <property type="molecule type" value="Genomic_DNA"/>
</dbReference>
<comment type="caution">
    <text evidence="8">The sequence shown here is derived from an EMBL/GenBank/DDBJ whole genome shotgun (WGS) entry which is preliminary data.</text>
</comment>
<evidence type="ECO:0000256" key="2">
    <source>
        <dbReference type="ARBA" id="ARBA00018787"/>
    </source>
</evidence>
<evidence type="ECO:0000256" key="6">
    <source>
        <dbReference type="ARBA" id="ARBA00023306"/>
    </source>
</evidence>
<dbReference type="Proteomes" id="UP001332243">
    <property type="component" value="Unassembled WGS sequence"/>
</dbReference>
<name>A0ABU7RXD0_9ACTN</name>
<gene>
    <name evidence="8" type="ORF">V1633_22110</name>
</gene>
<keyword evidence="9" id="KW-1185">Reference proteome</keyword>
<keyword evidence="4" id="KW-0132">Cell division</keyword>
<dbReference type="InterPro" id="IPR019933">
    <property type="entry name" value="DivIVA_domain"/>
</dbReference>
<accession>A0ABU7RXD0</accession>
<evidence type="ECO:0000313" key="8">
    <source>
        <dbReference type="EMBL" id="MEE6261179.1"/>
    </source>
</evidence>
<evidence type="ECO:0000256" key="7">
    <source>
        <dbReference type="ARBA" id="ARBA00031737"/>
    </source>
</evidence>
<evidence type="ECO:0000256" key="3">
    <source>
        <dbReference type="ARBA" id="ARBA00022490"/>
    </source>
</evidence>
<dbReference type="Gene3D" id="6.10.250.660">
    <property type="match status" value="1"/>
</dbReference>
<evidence type="ECO:0000313" key="9">
    <source>
        <dbReference type="Proteomes" id="UP001332243"/>
    </source>
</evidence>
<evidence type="ECO:0000256" key="1">
    <source>
        <dbReference type="ARBA" id="ARBA00004496"/>
    </source>
</evidence>
<keyword evidence="6" id="KW-0131">Cell cycle</keyword>
<keyword evidence="5" id="KW-0175">Coiled coil</keyword>
<evidence type="ECO:0000256" key="4">
    <source>
        <dbReference type="ARBA" id="ARBA00022618"/>
    </source>
</evidence>
<protein>
    <recommendedName>
        <fullName evidence="2">Cell wall synthesis protein Wag31</fullName>
    </recommendedName>
    <alternativeName>
        <fullName evidence="7">Antigen 84</fullName>
    </alternativeName>
</protein>
<keyword evidence="3" id="KW-0963">Cytoplasm</keyword>
<comment type="subcellular location">
    <subcellularLocation>
        <location evidence="1">Cytoplasm</location>
    </subcellularLocation>
</comment>
<dbReference type="Pfam" id="PF05103">
    <property type="entry name" value="DivIVA"/>
    <property type="match status" value="1"/>
</dbReference>
<dbReference type="NCBIfam" id="TIGR03544">
    <property type="entry name" value="DivI1A_domain"/>
    <property type="match status" value="1"/>
</dbReference>
<proteinExistence type="predicted"/>
<dbReference type="InterPro" id="IPR007793">
    <property type="entry name" value="DivIVA_fam"/>
</dbReference>
<dbReference type="RefSeq" id="WP_331216291.1">
    <property type="nucleotide sequence ID" value="NZ_JAZGQK010000019.1"/>
</dbReference>
<sequence length="84" mass="10033">MSAVYPRLTSTDIRSVRFGRGPWRRGLDPDEVYRFLDRLADEMDLLRRDVRVARDDADRVKAALRSWQTRNARITDGRWRGDRR</sequence>
<reference evidence="8 9" key="1">
    <citation type="submission" date="2024-01" db="EMBL/GenBank/DDBJ databases">
        <title>Genome insights into Plantactinospora sonchi sp. nov.</title>
        <authorList>
            <person name="Wang L."/>
        </authorList>
    </citation>
    <scope>NUCLEOTIDE SEQUENCE [LARGE SCALE GENOMIC DNA]</scope>
    <source>
        <strain evidence="8 9">NEAU-QY2</strain>
    </source>
</reference>